<evidence type="ECO:0000259" key="1">
    <source>
        <dbReference type="Pfam" id="PF25954"/>
    </source>
</evidence>
<proteinExistence type="predicted"/>
<dbReference type="PANTHER" id="PTHR30469">
    <property type="entry name" value="MULTIDRUG RESISTANCE PROTEIN MDTA"/>
    <property type="match status" value="1"/>
</dbReference>
<dbReference type="Gene3D" id="2.40.30.170">
    <property type="match status" value="1"/>
</dbReference>
<dbReference type="InterPro" id="IPR058792">
    <property type="entry name" value="Beta-barrel_RND_2"/>
</dbReference>
<sequence>MKYSLFIYIITFNLFSCSENKEKTYPTKMPLTESVYASATVQPDSLYQAYSIVIGILDKTWVEEGDKVKKGDPILQITNTSPELNAENAKLALQLARENYSGNAAVLSGIQDEIQAAELKFINDSINYFRQKNLWDQNIGSKVEYDNRKLNYELSRNNLNLLQRKYWQTKNELETQLKQSENNYRTSLTTSEDFTIKSKINGTVYAIYKNPGEIVNTQQPVAAIGKSDKFIIELLVDEVDIVKLKIGQQVFLTLDSYNSKVFEATLDKIYPRKDERSQTFKVEALFKDPPITLYPGLSGEGNIVISKKEETLTIPKEYLIDTSKVLTDNGEMEVSVGLQNLDRVEILDGIDENTAIYKPEQ</sequence>
<dbReference type="GO" id="GO:1990281">
    <property type="term" value="C:efflux pump complex"/>
    <property type="evidence" value="ECO:0007669"/>
    <property type="project" value="TreeGrafter"/>
</dbReference>
<evidence type="ECO:0000259" key="2">
    <source>
        <dbReference type="Pfam" id="PF25984"/>
    </source>
</evidence>
<dbReference type="InterPro" id="IPR058639">
    <property type="entry name" value="BSH_YknX-like"/>
</dbReference>
<accession>A0A3A1N963</accession>
<dbReference type="AlphaFoldDB" id="A0A3A1N963"/>
<dbReference type="OrthoDB" id="869610at2"/>
<dbReference type="SUPFAM" id="SSF111369">
    <property type="entry name" value="HlyD-like secretion proteins"/>
    <property type="match status" value="1"/>
</dbReference>
<dbReference type="PANTHER" id="PTHR30469:SF33">
    <property type="entry name" value="SLR1207 PROTEIN"/>
    <property type="match status" value="1"/>
</dbReference>
<organism evidence="3 4">
    <name type="scientific">Flagellimonas lutimaris</name>
    <dbReference type="NCBI Taxonomy" id="475082"/>
    <lineage>
        <taxon>Bacteria</taxon>
        <taxon>Pseudomonadati</taxon>
        <taxon>Bacteroidota</taxon>
        <taxon>Flavobacteriia</taxon>
        <taxon>Flavobacteriales</taxon>
        <taxon>Flavobacteriaceae</taxon>
        <taxon>Flagellimonas</taxon>
    </lineage>
</organism>
<comment type="caution">
    <text evidence="3">The sequence shown here is derived from an EMBL/GenBank/DDBJ whole genome shotgun (WGS) entry which is preliminary data.</text>
</comment>
<dbReference type="GO" id="GO:0015562">
    <property type="term" value="F:efflux transmembrane transporter activity"/>
    <property type="evidence" value="ECO:0007669"/>
    <property type="project" value="TreeGrafter"/>
</dbReference>
<dbReference type="Proteomes" id="UP000266067">
    <property type="component" value="Unassembled WGS sequence"/>
</dbReference>
<dbReference type="RefSeq" id="WP_119607853.1">
    <property type="nucleotide sequence ID" value="NZ_QXFH01000071.1"/>
</dbReference>
<dbReference type="Gene3D" id="2.40.50.100">
    <property type="match status" value="1"/>
</dbReference>
<dbReference type="Pfam" id="PF25984">
    <property type="entry name" value="BSH_YknX"/>
    <property type="match status" value="1"/>
</dbReference>
<protein>
    <submittedName>
        <fullName evidence="3">HlyD family efflux transporter periplasmic adaptor subunit</fullName>
    </submittedName>
</protein>
<reference evidence="3 4" key="1">
    <citation type="submission" date="2018-08" db="EMBL/GenBank/DDBJ databases">
        <title>Proposal of Muricauda 72 sp.nov. and Muricauda NH166 sp.nov., isolated from seawater.</title>
        <authorList>
            <person name="Cheng H."/>
            <person name="Wu Y.-H."/>
            <person name="Guo L.-L."/>
            <person name="Xu X.-W."/>
        </authorList>
    </citation>
    <scope>NUCLEOTIDE SEQUENCE [LARGE SCALE GENOMIC DNA]</scope>
    <source>
        <strain evidence="3 4">KCTC 22173</strain>
    </source>
</reference>
<feature type="domain" description="YknX-like barrel-sandwich hybrid" evidence="2">
    <location>
        <begin position="55"/>
        <end position="225"/>
    </location>
</feature>
<feature type="domain" description="CusB-like beta-barrel" evidence="1">
    <location>
        <begin position="235"/>
        <end position="300"/>
    </location>
</feature>
<evidence type="ECO:0000313" key="4">
    <source>
        <dbReference type="Proteomes" id="UP000266067"/>
    </source>
</evidence>
<dbReference type="EMBL" id="QXFH01000071">
    <property type="protein sequence ID" value="RIV34254.1"/>
    <property type="molecule type" value="Genomic_DNA"/>
</dbReference>
<name>A0A3A1N963_9FLAO</name>
<dbReference type="Pfam" id="PF25954">
    <property type="entry name" value="Beta-barrel_RND_2"/>
    <property type="match status" value="1"/>
</dbReference>
<evidence type="ECO:0000313" key="3">
    <source>
        <dbReference type="EMBL" id="RIV34254.1"/>
    </source>
</evidence>
<keyword evidence="4" id="KW-1185">Reference proteome</keyword>
<gene>
    <name evidence="3" type="ORF">D2V08_09510</name>
</gene>